<dbReference type="GO" id="GO:0005783">
    <property type="term" value="C:endoplasmic reticulum"/>
    <property type="evidence" value="ECO:0007669"/>
    <property type="project" value="TreeGrafter"/>
</dbReference>
<feature type="domain" description="Methyltransferase" evidence="3">
    <location>
        <begin position="74"/>
        <end position="171"/>
    </location>
</feature>
<accession>A0A9Q1F5U9</accession>
<dbReference type="Proteomes" id="UP001152622">
    <property type="component" value="Chromosome 8"/>
</dbReference>
<comment type="similarity">
    <text evidence="2">Belongs to the class I-like SAM-binding methyltransferase superfamily. Erg6/SMT family.</text>
</comment>
<dbReference type="GO" id="GO:0016126">
    <property type="term" value="P:sterol biosynthetic process"/>
    <property type="evidence" value="ECO:0007669"/>
    <property type="project" value="TreeGrafter"/>
</dbReference>
<gene>
    <name evidence="4" type="ORF">SKAU_G00230000</name>
</gene>
<protein>
    <recommendedName>
        <fullName evidence="3">Methyltransferase domain-containing protein</fullName>
    </recommendedName>
</protein>
<evidence type="ECO:0000313" key="5">
    <source>
        <dbReference type="Proteomes" id="UP001152622"/>
    </source>
</evidence>
<evidence type="ECO:0000256" key="2">
    <source>
        <dbReference type="ARBA" id="ARBA00038188"/>
    </source>
</evidence>
<dbReference type="OrthoDB" id="10250730at2759"/>
<dbReference type="Gene3D" id="3.40.50.150">
    <property type="entry name" value="Vaccinia Virus protein VP39"/>
    <property type="match status" value="1"/>
</dbReference>
<evidence type="ECO:0000256" key="1">
    <source>
        <dbReference type="ARBA" id="ARBA00022679"/>
    </source>
</evidence>
<evidence type="ECO:0000259" key="3">
    <source>
        <dbReference type="Pfam" id="PF13649"/>
    </source>
</evidence>
<dbReference type="InterPro" id="IPR029063">
    <property type="entry name" value="SAM-dependent_MTases_sf"/>
</dbReference>
<dbReference type="InterPro" id="IPR041698">
    <property type="entry name" value="Methyltransf_25"/>
</dbReference>
<reference evidence="4" key="1">
    <citation type="journal article" date="2023" name="Science">
        <title>Genome structures resolve the early diversification of teleost fishes.</title>
        <authorList>
            <person name="Parey E."/>
            <person name="Louis A."/>
            <person name="Montfort J."/>
            <person name="Bouchez O."/>
            <person name="Roques C."/>
            <person name="Iampietro C."/>
            <person name="Lluch J."/>
            <person name="Castinel A."/>
            <person name="Donnadieu C."/>
            <person name="Desvignes T."/>
            <person name="Floi Bucao C."/>
            <person name="Jouanno E."/>
            <person name="Wen M."/>
            <person name="Mejri S."/>
            <person name="Dirks R."/>
            <person name="Jansen H."/>
            <person name="Henkel C."/>
            <person name="Chen W.J."/>
            <person name="Zahm M."/>
            <person name="Cabau C."/>
            <person name="Klopp C."/>
            <person name="Thompson A.W."/>
            <person name="Robinson-Rechavi M."/>
            <person name="Braasch I."/>
            <person name="Lecointre G."/>
            <person name="Bobe J."/>
            <person name="Postlethwait J.H."/>
            <person name="Berthelot C."/>
            <person name="Roest Crollius H."/>
            <person name="Guiguen Y."/>
        </authorList>
    </citation>
    <scope>NUCLEOTIDE SEQUENCE</scope>
    <source>
        <strain evidence="4">WJC10195</strain>
    </source>
</reference>
<dbReference type="PANTHER" id="PTHR44068">
    <property type="entry name" value="ZGC:194242"/>
    <property type="match status" value="1"/>
</dbReference>
<keyword evidence="1" id="KW-0808">Transferase</keyword>
<dbReference type="SUPFAM" id="SSF53335">
    <property type="entry name" value="S-adenosyl-L-methionine-dependent methyltransferases"/>
    <property type="match status" value="1"/>
</dbReference>
<dbReference type="GO" id="GO:0003838">
    <property type="term" value="F:sterol 24-C-methyltransferase activity"/>
    <property type="evidence" value="ECO:0007669"/>
    <property type="project" value="TreeGrafter"/>
</dbReference>
<dbReference type="Pfam" id="PF13649">
    <property type="entry name" value="Methyltransf_25"/>
    <property type="match status" value="1"/>
</dbReference>
<dbReference type="EMBL" id="JAINUF010000008">
    <property type="protein sequence ID" value="KAJ8351524.1"/>
    <property type="molecule type" value="Genomic_DNA"/>
</dbReference>
<comment type="caution">
    <text evidence="4">The sequence shown here is derived from an EMBL/GenBank/DDBJ whole genome shotgun (WGS) entry which is preliminary data.</text>
</comment>
<evidence type="ECO:0000313" key="4">
    <source>
        <dbReference type="EMBL" id="KAJ8351524.1"/>
    </source>
</evidence>
<proteinExistence type="inferred from homology"/>
<dbReference type="AlphaFoldDB" id="A0A9Q1F5U9"/>
<organism evidence="4 5">
    <name type="scientific">Synaphobranchus kaupii</name>
    <name type="common">Kaup's arrowtooth eel</name>
    <dbReference type="NCBI Taxonomy" id="118154"/>
    <lineage>
        <taxon>Eukaryota</taxon>
        <taxon>Metazoa</taxon>
        <taxon>Chordata</taxon>
        <taxon>Craniata</taxon>
        <taxon>Vertebrata</taxon>
        <taxon>Euteleostomi</taxon>
        <taxon>Actinopterygii</taxon>
        <taxon>Neopterygii</taxon>
        <taxon>Teleostei</taxon>
        <taxon>Anguilliformes</taxon>
        <taxon>Synaphobranchidae</taxon>
        <taxon>Synaphobranchus</taxon>
    </lineage>
</organism>
<keyword evidence="5" id="KW-1185">Reference proteome</keyword>
<name>A0A9Q1F5U9_SYNKA</name>
<dbReference type="InterPro" id="IPR050447">
    <property type="entry name" value="Erg6_SMT_methyltransf"/>
</dbReference>
<dbReference type="PANTHER" id="PTHR44068:SF1">
    <property type="entry name" value="HYPOTHETICAL LOC100005854"/>
    <property type="match status" value="1"/>
</dbReference>
<sequence>MTNMITKHIIRMAVYKFMNLSYYPAILADAVTAHLSHPKKSFLGYIVRQCMETNNMFLMRNAARLCQIQPSHNILEVGFGIGAGLQEGTKFVTDPKGKLFGLDQSEYMHRVAQVRLASHLGSGKVHLLLGQVECIPLPDRCIDGVFHSNCHIYWPDKTAAVAELLRVMKPGAKMVATVDMVLLKHGDKKGFFRGMSVEPGPYIEALNALGFVDVHMVDKHDGSQNFLAIFATAPLA</sequence>